<evidence type="ECO:0000256" key="7">
    <source>
        <dbReference type="ARBA" id="ARBA00023136"/>
    </source>
</evidence>
<keyword evidence="9" id="KW-0645">Protease</keyword>
<evidence type="ECO:0000259" key="12">
    <source>
        <dbReference type="Pfam" id="PF06750"/>
    </source>
</evidence>
<feature type="transmembrane region" description="Helical" evidence="10">
    <location>
        <begin position="125"/>
        <end position="141"/>
    </location>
</feature>
<evidence type="ECO:0000256" key="2">
    <source>
        <dbReference type="ARBA" id="ARBA00005801"/>
    </source>
</evidence>
<keyword evidence="3" id="KW-1003">Cell membrane</keyword>
<dbReference type="PANTHER" id="PTHR30487">
    <property type="entry name" value="TYPE 4 PREPILIN-LIKE PROTEINS LEADER PEPTIDE-PROCESSING ENZYME"/>
    <property type="match status" value="1"/>
</dbReference>
<dbReference type="GO" id="GO:0005886">
    <property type="term" value="C:plasma membrane"/>
    <property type="evidence" value="ECO:0007669"/>
    <property type="project" value="UniProtKB-SubCell"/>
</dbReference>
<dbReference type="Pfam" id="PF01478">
    <property type="entry name" value="Peptidase_A24"/>
    <property type="match status" value="1"/>
</dbReference>
<dbReference type="GO" id="GO:0008168">
    <property type="term" value="F:methyltransferase activity"/>
    <property type="evidence" value="ECO:0007669"/>
    <property type="project" value="UniProtKB-KW"/>
</dbReference>
<dbReference type="PANTHER" id="PTHR30487:SF0">
    <property type="entry name" value="PREPILIN LEADER PEPTIDASE_N-METHYLTRANSFERASE-RELATED"/>
    <property type="match status" value="1"/>
</dbReference>
<dbReference type="STRING" id="1801726.A3H02_01235"/>
<dbReference type="GO" id="GO:0004190">
    <property type="term" value="F:aspartic-type endopeptidase activity"/>
    <property type="evidence" value="ECO:0007669"/>
    <property type="project" value="UniProtKB-EC"/>
</dbReference>
<organism evidence="13 14">
    <name type="scientific">Candidatus Niyogibacteria bacterium RIFCSPLOWO2_12_FULL_41_13</name>
    <dbReference type="NCBI Taxonomy" id="1801726"/>
    <lineage>
        <taxon>Bacteria</taxon>
        <taxon>Candidatus Niyogiibacteriota</taxon>
    </lineage>
</organism>
<comment type="function">
    <text evidence="9">Plays an essential role in type IV pili and type II pseudopili formation by proteolytically removing the leader sequence from substrate proteins and subsequently monomethylating the alpha-amino group of the newly exposed N-terminal phenylalanine.</text>
</comment>
<keyword evidence="4" id="KW-0997">Cell inner membrane</keyword>
<keyword evidence="6 10" id="KW-1133">Transmembrane helix</keyword>
<feature type="transmembrane region" description="Helical" evidence="10">
    <location>
        <begin position="71"/>
        <end position="92"/>
    </location>
</feature>
<name>A0A1G2F4H1_9BACT</name>
<comment type="similarity">
    <text evidence="2 8">Belongs to the peptidase A24 family.</text>
</comment>
<keyword evidence="5 9" id="KW-0812">Transmembrane</keyword>
<comment type="caution">
    <text evidence="13">The sequence shown here is derived from an EMBL/GenBank/DDBJ whole genome shotgun (WGS) entry which is preliminary data.</text>
</comment>
<comment type="subcellular location">
    <subcellularLocation>
        <location evidence="1">Cell inner membrane</location>
        <topology evidence="1">Multi-pass membrane protein</topology>
    </subcellularLocation>
    <subcellularLocation>
        <location evidence="9">Cell membrane</location>
        <topology evidence="9">Multi-pass membrane protein</topology>
    </subcellularLocation>
</comment>
<evidence type="ECO:0000256" key="6">
    <source>
        <dbReference type="ARBA" id="ARBA00022989"/>
    </source>
</evidence>
<gene>
    <name evidence="13" type="ORF">A3H02_01235</name>
</gene>
<accession>A0A1G2F4H1</accession>
<keyword evidence="9" id="KW-0511">Multifunctional enzyme</keyword>
<feature type="transmembrane region" description="Helical" evidence="10">
    <location>
        <begin position="98"/>
        <end position="116"/>
    </location>
</feature>
<dbReference type="AlphaFoldDB" id="A0A1G2F4H1"/>
<dbReference type="Gene3D" id="1.20.120.1220">
    <property type="match status" value="1"/>
</dbReference>
<dbReference type="InterPro" id="IPR050882">
    <property type="entry name" value="Prepilin_peptidase/N-MTase"/>
</dbReference>
<dbReference type="Pfam" id="PF06750">
    <property type="entry name" value="A24_N_bact"/>
    <property type="match status" value="1"/>
</dbReference>
<proteinExistence type="inferred from homology"/>
<dbReference type="Proteomes" id="UP000176787">
    <property type="component" value="Unassembled WGS sequence"/>
</dbReference>
<feature type="transmembrane region" description="Helical" evidence="10">
    <location>
        <begin position="223"/>
        <end position="242"/>
    </location>
</feature>
<dbReference type="EC" id="2.1.1.-" evidence="9"/>
<evidence type="ECO:0000256" key="10">
    <source>
        <dbReference type="SAM" id="Phobius"/>
    </source>
</evidence>
<feature type="transmembrane region" description="Helical" evidence="10">
    <location>
        <begin position="147"/>
        <end position="166"/>
    </location>
</feature>
<evidence type="ECO:0000256" key="5">
    <source>
        <dbReference type="ARBA" id="ARBA00022692"/>
    </source>
</evidence>
<evidence type="ECO:0000313" key="14">
    <source>
        <dbReference type="Proteomes" id="UP000176787"/>
    </source>
</evidence>
<keyword evidence="9" id="KW-0808">Transferase</keyword>
<evidence type="ECO:0000256" key="8">
    <source>
        <dbReference type="RuleBase" id="RU003793"/>
    </source>
</evidence>
<dbReference type="PRINTS" id="PR00864">
    <property type="entry name" value="PREPILNPTASE"/>
</dbReference>
<evidence type="ECO:0000256" key="1">
    <source>
        <dbReference type="ARBA" id="ARBA00004429"/>
    </source>
</evidence>
<feature type="domain" description="Prepilin peptidase A24 N-terminal" evidence="12">
    <location>
        <begin position="8"/>
        <end position="91"/>
    </location>
</feature>
<dbReference type="EC" id="3.4.23.43" evidence="9"/>
<evidence type="ECO:0000256" key="3">
    <source>
        <dbReference type="ARBA" id="ARBA00022475"/>
    </source>
</evidence>
<keyword evidence="9" id="KW-0489">Methyltransferase</keyword>
<protein>
    <recommendedName>
        <fullName evidence="9">Prepilin leader peptidase/N-methyltransferase</fullName>
        <ecNumber evidence="9">2.1.1.-</ecNumber>
        <ecNumber evidence="9">3.4.23.43</ecNumber>
    </recommendedName>
</protein>
<dbReference type="InterPro" id="IPR014032">
    <property type="entry name" value="Peptidase_A24A_bac"/>
</dbReference>
<keyword evidence="7 10" id="KW-0472">Membrane</keyword>
<dbReference type="EMBL" id="MHMS01000004">
    <property type="protein sequence ID" value="OGZ32672.1"/>
    <property type="molecule type" value="Genomic_DNA"/>
</dbReference>
<dbReference type="InterPro" id="IPR010627">
    <property type="entry name" value="Prepilin_pept_A24_N"/>
</dbReference>
<sequence>MEEIIVFIFGLILGSFANLIIFRLHTGEKILFARSKCLNCRKTLKWFELIPVASFIFQKGRCRNCETRLSLQYPAVELLSGLLFLFIWLKFLTYSPEFFFSLAFWFFLLLASIYDLKHQILPEEFILSALILAISAKFFFFKDIFFPSFATGFAIFAFFVLLWFITKKQGIGFGDAKMALALGIFLGFPKAVFGLIFSFWLGALVGIYLILFKKAGMKTPIPFGPFLFLGNFIAFILNLPVVF</sequence>
<comment type="catalytic activity">
    <reaction evidence="9">
        <text>Typically cleaves a -Gly-|-Phe- bond to release an N-terminal, basic peptide of 5-8 residues from type IV prepilin, and then N-methylates the new N-terminal amino group, the methyl donor being S-adenosyl-L-methionine.</text>
        <dbReference type="EC" id="3.4.23.43"/>
    </reaction>
</comment>
<feature type="transmembrane region" description="Helical" evidence="10">
    <location>
        <begin position="178"/>
        <end position="211"/>
    </location>
</feature>
<dbReference type="InterPro" id="IPR000045">
    <property type="entry name" value="Prepilin_IV_endopep_pep"/>
</dbReference>
<reference evidence="13 14" key="1">
    <citation type="journal article" date="2016" name="Nat. Commun.">
        <title>Thousands of microbial genomes shed light on interconnected biogeochemical processes in an aquifer system.</title>
        <authorList>
            <person name="Anantharaman K."/>
            <person name="Brown C.T."/>
            <person name="Hug L.A."/>
            <person name="Sharon I."/>
            <person name="Castelle C.J."/>
            <person name="Probst A.J."/>
            <person name="Thomas B.C."/>
            <person name="Singh A."/>
            <person name="Wilkins M.J."/>
            <person name="Karaoz U."/>
            <person name="Brodie E.L."/>
            <person name="Williams K.H."/>
            <person name="Hubbard S.S."/>
            <person name="Banfield J.F."/>
        </authorList>
    </citation>
    <scope>NUCLEOTIDE SEQUENCE [LARGE SCALE GENOMIC DNA]</scope>
</reference>
<evidence type="ECO:0000313" key="13">
    <source>
        <dbReference type="EMBL" id="OGZ32672.1"/>
    </source>
</evidence>
<evidence type="ECO:0000256" key="4">
    <source>
        <dbReference type="ARBA" id="ARBA00022519"/>
    </source>
</evidence>
<feature type="transmembrane region" description="Helical" evidence="10">
    <location>
        <begin position="6"/>
        <end position="24"/>
    </location>
</feature>
<evidence type="ECO:0000259" key="11">
    <source>
        <dbReference type="Pfam" id="PF01478"/>
    </source>
</evidence>
<evidence type="ECO:0000256" key="9">
    <source>
        <dbReference type="RuleBase" id="RU003794"/>
    </source>
</evidence>
<keyword evidence="9" id="KW-0378">Hydrolase</keyword>
<feature type="domain" description="Prepilin type IV endopeptidase peptidase" evidence="11">
    <location>
        <begin position="103"/>
        <end position="207"/>
    </location>
</feature>
<dbReference type="GO" id="GO:0032259">
    <property type="term" value="P:methylation"/>
    <property type="evidence" value="ECO:0007669"/>
    <property type="project" value="UniProtKB-KW"/>
</dbReference>
<dbReference type="GO" id="GO:0006465">
    <property type="term" value="P:signal peptide processing"/>
    <property type="evidence" value="ECO:0007669"/>
    <property type="project" value="TreeGrafter"/>
</dbReference>